<comment type="caution">
    <text evidence="1">The sequence shown here is derived from an EMBL/GenBank/DDBJ whole genome shotgun (WGS) entry which is preliminary data.</text>
</comment>
<reference evidence="2" key="1">
    <citation type="journal article" date="2019" name="Int. J. Syst. Evol. Microbiol.">
        <title>The Global Catalogue of Microorganisms (GCM) 10K type strain sequencing project: providing services to taxonomists for standard genome sequencing and annotation.</title>
        <authorList>
            <consortium name="The Broad Institute Genomics Platform"/>
            <consortium name="The Broad Institute Genome Sequencing Center for Infectious Disease"/>
            <person name="Wu L."/>
            <person name="Ma J."/>
        </authorList>
    </citation>
    <scope>NUCLEOTIDE SEQUENCE [LARGE SCALE GENOMIC DNA]</scope>
    <source>
        <strain evidence="2">KCTC 52366</strain>
    </source>
</reference>
<accession>A0ABV7GQE5</accession>
<evidence type="ECO:0000313" key="1">
    <source>
        <dbReference type="EMBL" id="MFC3141746.1"/>
    </source>
</evidence>
<organism evidence="1 2">
    <name type="scientific">Psychromarinibacter halotolerans</name>
    <dbReference type="NCBI Taxonomy" id="1775175"/>
    <lineage>
        <taxon>Bacteria</taxon>
        <taxon>Pseudomonadati</taxon>
        <taxon>Pseudomonadota</taxon>
        <taxon>Alphaproteobacteria</taxon>
        <taxon>Rhodobacterales</taxon>
        <taxon>Paracoccaceae</taxon>
        <taxon>Psychromarinibacter</taxon>
    </lineage>
</organism>
<evidence type="ECO:0000313" key="2">
    <source>
        <dbReference type="Proteomes" id="UP001595632"/>
    </source>
</evidence>
<protein>
    <recommendedName>
        <fullName evidence="3">Flagellar assembly protein FliH</fullName>
    </recommendedName>
</protein>
<evidence type="ECO:0008006" key="3">
    <source>
        <dbReference type="Google" id="ProtNLM"/>
    </source>
</evidence>
<gene>
    <name evidence="1" type="ORF">ACFOGP_03450</name>
</gene>
<keyword evidence="2" id="KW-1185">Reference proteome</keyword>
<dbReference type="EMBL" id="JBHRTB010000010">
    <property type="protein sequence ID" value="MFC3141746.1"/>
    <property type="molecule type" value="Genomic_DNA"/>
</dbReference>
<dbReference type="RefSeq" id="WP_275632003.1">
    <property type="nucleotide sequence ID" value="NZ_JARGYD010000002.1"/>
</dbReference>
<name>A0ABV7GQE5_9RHOB</name>
<sequence length="217" mass="23846">MASKSILSPPDFDVEDRVEAERAQVRATSFTRAEMDAAIASAVEAARAEAYAEGYTAGETAMRDSIAQKQAATLETLLPRIDELLAGQQVYCDGLELEMIAFMRDFCEKLFPEMVGEYGREQLATELRQIARRALGSPWLEVKVPEGYGALARELARPEGEGTELRVTEDPDLLACAVSANWQNGRSAYDFDALCGDILSLFRAPNLSFNRQPGNVT</sequence>
<proteinExistence type="predicted"/>
<dbReference type="Proteomes" id="UP001595632">
    <property type="component" value="Unassembled WGS sequence"/>
</dbReference>